<dbReference type="FunFam" id="3.40.50.10140:FF:000002">
    <property type="entry name" value="Interleukin 1 receptor accessory protein"/>
    <property type="match status" value="1"/>
</dbReference>
<evidence type="ECO:0000256" key="13">
    <source>
        <dbReference type="ARBA" id="ARBA00023319"/>
    </source>
</evidence>
<dbReference type="GO" id="GO:0038172">
    <property type="term" value="P:interleukin-33-mediated signaling pathway"/>
    <property type="evidence" value="ECO:0000318"/>
    <property type="project" value="GO_Central"/>
</dbReference>
<dbReference type="PROSITE" id="PS50104">
    <property type="entry name" value="TIR"/>
    <property type="match status" value="1"/>
</dbReference>
<keyword evidence="3" id="KW-0812">Transmembrane</keyword>
<dbReference type="SMART" id="SM00255">
    <property type="entry name" value="TIR"/>
    <property type="match status" value="1"/>
</dbReference>
<protein>
    <submittedName>
        <fullName evidence="17">Interleukin 1 receptor like 1</fullName>
    </submittedName>
</protein>
<evidence type="ECO:0000256" key="7">
    <source>
        <dbReference type="ARBA" id="ARBA00022989"/>
    </source>
</evidence>
<dbReference type="Pfam" id="PF01582">
    <property type="entry name" value="TIR"/>
    <property type="match status" value="1"/>
</dbReference>
<evidence type="ECO:0000256" key="4">
    <source>
        <dbReference type="ARBA" id="ARBA00022729"/>
    </source>
</evidence>
<dbReference type="GeneTree" id="ENSGT01090000259985"/>
<dbReference type="PANTHER" id="PTHR11890:SF7">
    <property type="entry name" value="INTERLEUKIN-1 RECEPTOR-LIKE 1"/>
    <property type="match status" value="1"/>
</dbReference>
<dbReference type="SUPFAM" id="SSF48726">
    <property type="entry name" value="Immunoglobulin"/>
    <property type="match status" value="3"/>
</dbReference>
<dbReference type="InterPro" id="IPR013783">
    <property type="entry name" value="Ig-like_fold"/>
</dbReference>
<name>H9GCN2_ANOCA</name>
<dbReference type="Gene3D" id="3.40.50.10140">
    <property type="entry name" value="Toll/interleukin-1 receptor homology (TIR) domain"/>
    <property type="match status" value="1"/>
</dbReference>
<evidence type="ECO:0000256" key="8">
    <source>
        <dbReference type="ARBA" id="ARBA00023027"/>
    </source>
</evidence>
<keyword evidence="8" id="KW-0520">NAD</keyword>
<dbReference type="GO" id="GO:0005886">
    <property type="term" value="C:plasma membrane"/>
    <property type="evidence" value="ECO:0000318"/>
    <property type="project" value="GO_Central"/>
</dbReference>
<accession>H9GCN2</accession>
<dbReference type="SUPFAM" id="SSF52200">
    <property type="entry name" value="Toll/Interleukin receptor TIR domain"/>
    <property type="match status" value="1"/>
</dbReference>
<evidence type="ECO:0000313" key="18">
    <source>
        <dbReference type="Proteomes" id="UP000001646"/>
    </source>
</evidence>
<feature type="chain" id="PRO_5003619320" evidence="14">
    <location>
        <begin position="20"/>
        <end position="482"/>
    </location>
</feature>
<dbReference type="AlphaFoldDB" id="H9GCN2"/>
<dbReference type="GO" id="GO:0009611">
    <property type="term" value="P:response to wounding"/>
    <property type="evidence" value="ECO:0007669"/>
    <property type="project" value="Ensembl"/>
</dbReference>
<keyword evidence="10" id="KW-1015">Disulfide bond</keyword>
<keyword evidence="4 14" id="KW-0732">Signal</keyword>
<comment type="similarity">
    <text evidence="2">Belongs to the interleukin-1 receptor family.</text>
</comment>
<keyword evidence="12" id="KW-0325">Glycoprotein</keyword>
<dbReference type="Gene3D" id="2.60.40.10">
    <property type="entry name" value="Immunoglobulins"/>
    <property type="match status" value="3"/>
</dbReference>
<dbReference type="GO" id="GO:0004908">
    <property type="term" value="F:interleukin-1 receptor activity"/>
    <property type="evidence" value="ECO:0007669"/>
    <property type="project" value="InterPro"/>
</dbReference>
<dbReference type="PRINTS" id="PR01536">
    <property type="entry name" value="INTRLKN1R12F"/>
</dbReference>
<evidence type="ECO:0000256" key="11">
    <source>
        <dbReference type="ARBA" id="ARBA00023170"/>
    </source>
</evidence>
<dbReference type="GO" id="GO:0006954">
    <property type="term" value="P:inflammatory response"/>
    <property type="evidence" value="ECO:0007669"/>
    <property type="project" value="Ensembl"/>
</dbReference>
<keyword evidence="18" id="KW-1185">Reference proteome</keyword>
<dbReference type="Ensembl" id="ENSACAT00000007432.4">
    <property type="protein sequence ID" value="ENSACAP00000007276.3"/>
    <property type="gene ID" value="ENSACAG00000007434.4"/>
</dbReference>
<comment type="subcellular location">
    <subcellularLocation>
        <location evidence="1">Membrane</location>
        <topology evidence="1">Single-pass type I membrane protein</topology>
    </subcellularLocation>
</comment>
<dbReference type="GO" id="GO:0005925">
    <property type="term" value="C:focal adhesion"/>
    <property type="evidence" value="ECO:0007669"/>
    <property type="project" value="Ensembl"/>
</dbReference>
<keyword evidence="11" id="KW-0675">Receptor</keyword>
<organism evidence="17 18">
    <name type="scientific">Anolis carolinensis</name>
    <name type="common">Green anole</name>
    <name type="synonym">American chameleon</name>
    <dbReference type="NCBI Taxonomy" id="28377"/>
    <lineage>
        <taxon>Eukaryota</taxon>
        <taxon>Metazoa</taxon>
        <taxon>Chordata</taxon>
        <taxon>Craniata</taxon>
        <taxon>Vertebrata</taxon>
        <taxon>Euteleostomi</taxon>
        <taxon>Lepidosauria</taxon>
        <taxon>Squamata</taxon>
        <taxon>Bifurcata</taxon>
        <taxon>Unidentata</taxon>
        <taxon>Episquamata</taxon>
        <taxon>Toxicofera</taxon>
        <taxon>Iguania</taxon>
        <taxon>Dactyloidae</taxon>
        <taxon>Anolis</taxon>
    </lineage>
</organism>
<keyword evidence="6" id="KW-0378">Hydrolase</keyword>
<evidence type="ECO:0000256" key="1">
    <source>
        <dbReference type="ARBA" id="ARBA00004479"/>
    </source>
</evidence>
<dbReference type="InterPro" id="IPR000157">
    <property type="entry name" value="TIR_dom"/>
</dbReference>
<dbReference type="GO" id="GO:0030225">
    <property type="term" value="P:macrophage differentiation"/>
    <property type="evidence" value="ECO:0007669"/>
    <property type="project" value="Ensembl"/>
</dbReference>
<dbReference type="GO" id="GO:0009897">
    <property type="term" value="C:external side of plasma membrane"/>
    <property type="evidence" value="ECO:0007669"/>
    <property type="project" value="Ensembl"/>
</dbReference>
<proteinExistence type="inferred from homology"/>
<evidence type="ECO:0000256" key="12">
    <source>
        <dbReference type="ARBA" id="ARBA00023180"/>
    </source>
</evidence>
<dbReference type="GO" id="GO:0050729">
    <property type="term" value="P:positive regulation of inflammatory response"/>
    <property type="evidence" value="ECO:0007669"/>
    <property type="project" value="Ensembl"/>
</dbReference>
<dbReference type="GO" id="GO:0002114">
    <property type="term" value="F:interleukin-33 receptor activity"/>
    <property type="evidence" value="ECO:0007669"/>
    <property type="project" value="Ensembl"/>
</dbReference>
<dbReference type="SMART" id="SM00409">
    <property type="entry name" value="IG"/>
    <property type="match status" value="3"/>
</dbReference>
<keyword evidence="9" id="KW-0472">Membrane</keyword>
<dbReference type="PROSITE" id="PS50835">
    <property type="entry name" value="IG_LIKE"/>
    <property type="match status" value="1"/>
</dbReference>
<dbReference type="GO" id="GO:0032722">
    <property type="term" value="P:positive regulation of chemokine production"/>
    <property type="evidence" value="ECO:0007669"/>
    <property type="project" value="Ensembl"/>
</dbReference>
<dbReference type="HOGENOM" id="CLU_025552_3_1_1"/>
<evidence type="ECO:0000256" key="14">
    <source>
        <dbReference type="SAM" id="SignalP"/>
    </source>
</evidence>
<dbReference type="InterPro" id="IPR007110">
    <property type="entry name" value="Ig-like_dom"/>
</dbReference>
<dbReference type="GO" id="GO:0009986">
    <property type="term" value="C:cell surface"/>
    <property type="evidence" value="ECO:0000318"/>
    <property type="project" value="GO_Central"/>
</dbReference>
<dbReference type="InterPro" id="IPR015621">
    <property type="entry name" value="IL-1_rcpt_fam"/>
</dbReference>
<sequence length="482" mass="55904">MMCLLYFPLFAAFFYECATQRNGFAIEGEAFVMECTFSSMTWYLGDTSITTDKEARIHSSGSELWFLPAFTKDSGNYTCVDSEDASIEVNTVTIYPRRESMCYHENILYSEIVGSLGSGKIYCPTFYNYWNASAPKWYKDCKKLHGSRYRTEENMLLIHDANINDTGKYTCQFTYRHGNRTLNVSATRGFRVDELHLRIPLTVLYPQPNEVIEVKIGLPKNLSCKAILGEGADLVATSFWENYVGKDPKRFVHFRHTWMEATKIQVTEAILQIKEVWKEDLGLNFTCYMANDMGYKRVNVTLREGPPTDGKIYDAYVIYPTNLVNGTFENNFLGSFVHQILPEVLENKCGYKLCIYGRDVLPGEDAISAIERRIQKSRRLIILLTEYLAKTQCYLYEHQIAFYNALIHTDVKVILLEMERIGAYTQQLQESLRHLIHQRGTIKWKTKYMARPTSTDFAFWKHVEYQMPARRKPDKSFAYVNL</sequence>
<dbReference type="GO" id="GO:0002113">
    <property type="term" value="F:interleukin-33 binding"/>
    <property type="evidence" value="ECO:0000318"/>
    <property type="project" value="GO_Central"/>
</dbReference>
<feature type="domain" description="TIR" evidence="15">
    <location>
        <begin position="311"/>
        <end position="467"/>
    </location>
</feature>
<evidence type="ECO:0000256" key="6">
    <source>
        <dbReference type="ARBA" id="ARBA00022801"/>
    </source>
</evidence>
<reference evidence="17" key="3">
    <citation type="submission" date="2025-09" db="UniProtKB">
        <authorList>
            <consortium name="Ensembl"/>
        </authorList>
    </citation>
    <scope>IDENTIFICATION</scope>
</reference>
<reference evidence="17" key="1">
    <citation type="submission" date="2009-12" db="EMBL/GenBank/DDBJ databases">
        <title>The Genome Sequence of Anolis carolinensis (Green Anole Lizard).</title>
        <authorList>
            <consortium name="The Genome Sequencing Platform"/>
            <person name="Di Palma F."/>
            <person name="Alfoldi J."/>
            <person name="Heiman D."/>
            <person name="Young S."/>
            <person name="Grabherr M."/>
            <person name="Johnson J."/>
            <person name="Lander E.S."/>
            <person name="Lindblad-Toh K."/>
        </authorList>
    </citation>
    <scope>NUCLEOTIDE SEQUENCE [LARGE SCALE GENOMIC DNA]</scope>
    <source>
        <strain evidence="17">JBL SC #1</strain>
    </source>
</reference>
<evidence type="ECO:0000256" key="10">
    <source>
        <dbReference type="ARBA" id="ARBA00023157"/>
    </source>
</evidence>
<dbReference type="GO" id="GO:0016787">
    <property type="term" value="F:hydrolase activity"/>
    <property type="evidence" value="ECO:0007669"/>
    <property type="project" value="UniProtKB-KW"/>
</dbReference>
<keyword evidence="13" id="KW-0393">Immunoglobulin domain</keyword>
<reference evidence="17" key="2">
    <citation type="submission" date="2025-08" db="UniProtKB">
        <authorList>
            <consortium name="Ensembl"/>
        </authorList>
    </citation>
    <scope>IDENTIFICATION</scope>
</reference>
<evidence type="ECO:0000259" key="16">
    <source>
        <dbReference type="PROSITE" id="PS50835"/>
    </source>
</evidence>
<dbReference type="InterPro" id="IPR035897">
    <property type="entry name" value="Toll_tir_struct_dom_sf"/>
</dbReference>
<dbReference type="GO" id="GO:0032689">
    <property type="term" value="P:negative regulation of type II interferon production"/>
    <property type="evidence" value="ECO:0007669"/>
    <property type="project" value="Ensembl"/>
</dbReference>
<keyword evidence="5" id="KW-0677">Repeat</keyword>
<dbReference type="GO" id="GO:0002826">
    <property type="term" value="P:negative regulation of T-helper 1 type immune response"/>
    <property type="evidence" value="ECO:0007669"/>
    <property type="project" value="Ensembl"/>
</dbReference>
<evidence type="ECO:0000259" key="15">
    <source>
        <dbReference type="PROSITE" id="PS50104"/>
    </source>
</evidence>
<evidence type="ECO:0000313" key="17">
    <source>
        <dbReference type="Ensembl" id="ENSACAP00000007276.3"/>
    </source>
</evidence>
<dbReference type="SMR" id="H9GCN2"/>
<dbReference type="STRING" id="28377.ENSACAP00000007276"/>
<dbReference type="InterPro" id="IPR003599">
    <property type="entry name" value="Ig_sub"/>
</dbReference>
<evidence type="ECO:0000256" key="5">
    <source>
        <dbReference type="ARBA" id="ARBA00022737"/>
    </source>
</evidence>
<dbReference type="Bgee" id="ENSACAG00000007434">
    <property type="expression patterns" value="Expressed in adrenal gland and 4 other cell types or tissues"/>
</dbReference>
<dbReference type="PANTHER" id="PTHR11890">
    <property type="entry name" value="INTERLEUKIN-1 RECEPTOR FAMILY MEMBER"/>
    <property type="match status" value="1"/>
</dbReference>
<dbReference type="PRINTS" id="PR01537">
    <property type="entry name" value="INTRLKN1R1F"/>
</dbReference>
<evidence type="ECO:0000256" key="3">
    <source>
        <dbReference type="ARBA" id="ARBA00022692"/>
    </source>
</evidence>
<dbReference type="GO" id="GO:0005829">
    <property type="term" value="C:cytosol"/>
    <property type="evidence" value="ECO:0007669"/>
    <property type="project" value="Ensembl"/>
</dbReference>
<dbReference type="GO" id="GO:0032754">
    <property type="term" value="P:positive regulation of interleukin-5 production"/>
    <property type="evidence" value="ECO:0007669"/>
    <property type="project" value="Ensembl"/>
</dbReference>
<feature type="domain" description="Ig-like" evidence="16">
    <location>
        <begin position="96"/>
        <end position="187"/>
    </location>
</feature>
<dbReference type="FunFam" id="2.60.40.10:FF:000188">
    <property type="entry name" value="Interleukin-1 receptor accessory protein-like 1"/>
    <property type="match status" value="1"/>
</dbReference>
<gene>
    <name evidence="17" type="primary">IL1RL1</name>
</gene>
<dbReference type="InterPro" id="IPR004074">
    <property type="entry name" value="IL-1_rcpt_I/II-typ"/>
</dbReference>
<dbReference type="GO" id="GO:0043032">
    <property type="term" value="P:positive regulation of macrophage activation"/>
    <property type="evidence" value="ECO:0007669"/>
    <property type="project" value="Ensembl"/>
</dbReference>
<evidence type="ECO:0000256" key="9">
    <source>
        <dbReference type="ARBA" id="ARBA00023136"/>
    </source>
</evidence>
<dbReference type="Proteomes" id="UP000001646">
    <property type="component" value="Unplaced"/>
</dbReference>
<feature type="signal peptide" evidence="14">
    <location>
        <begin position="1"/>
        <end position="19"/>
    </location>
</feature>
<dbReference type="InterPro" id="IPR036179">
    <property type="entry name" value="Ig-like_dom_sf"/>
</dbReference>
<dbReference type="eggNOG" id="ENOG502RU6H">
    <property type="taxonomic scope" value="Eukaryota"/>
</dbReference>
<evidence type="ECO:0000256" key="2">
    <source>
        <dbReference type="ARBA" id="ARBA00009752"/>
    </source>
</evidence>
<keyword evidence="7" id="KW-1133">Transmembrane helix</keyword>
<dbReference type="InParanoid" id="H9GCN2"/>